<feature type="transmembrane region" description="Helical" evidence="7">
    <location>
        <begin position="269"/>
        <end position="298"/>
    </location>
</feature>
<keyword evidence="2" id="KW-1003">Cell membrane</keyword>
<keyword evidence="4 7" id="KW-1133">Transmembrane helix</keyword>
<evidence type="ECO:0000313" key="11">
    <source>
        <dbReference type="Proteomes" id="UP000315677"/>
    </source>
</evidence>
<evidence type="ECO:0000256" key="3">
    <source>
        <dbReference type="ARBA" id="ARBA00022692"/>
    </source>
</evidence>
<feature type="domain" description="MacB-like periplasmic core" evidence="9">
    <location>
        <begin position="20"/>
        <end position="238"/>
    </location>
</feature>
<evidence type="ECO:0000256" key="6">
    <source>
        <dbReference type="ARBA" id="ARBA00038076"/>
    </source>
</evidence>
<accession>A0A543DI81</accession>
<evidence type="ECO:0000256" key="2">
    <source>
        <dbReference type="ARBA" id="ARBA00022475"/>
    </source>
</evidence>
<dbReference type="EMBL" id="VFPA01000003">
    <property type="protein sequence ID" value="TQM09032.1"/>
    <property type="molecule type" value="Genomic_DNA"/>
</dbReference>
<dbReference type="Proteomes" id="UP000315677">
    <property type="component" value="Unassembled WGS sequence"/>
</dbReference>
<keyword evidence="11" id="KW-1185">Reference proteome</keyword>
<comment type="subcellular location">
    <subcellularLocation>
        <location evidence="1">Cell membrane</location>
        <topology evidence="1">Multi-pass membrane protein</topology>
    </subcellularLocation>
</comment>
<evidence type="ECO:0000259" key="9">
    <source>
        <dbReference type="Pfam" id="PF12704"/>
    </source>
</evidence>
<keyword evidence="3 7" id="KW-0812">Transmembrane</keyword>
<reference evidence="10 11" key="1">
    <citation type="submission" date="2019-06" db="EMBL/GenBank/DDBJ databases">
        <title>Sequencing the genomes of 1000 actinobacteria strains.</title>
        <authorList>
            <person name="Klenk H.-P."/>
        </authorList>
    </citation>
    <scope>NUCLEOTIDE SEQUENCE [LARGE SCALE GENOMIC DNA]</scope>
    <source>
        <strain evidence="10 11">DSM 45301</strain>
    </source>
</reference>
<protein>
    <submittedName>
        <fullName evidence="10">Putative ABC transport system permease protein</fullName>
    </submittedName>
</protein>
<evidence type="ECO:0000313" key="10">
    <source>
        <dbReference type="EMBL" id="TQM09032.1"/>
    </source>
</evidence>
<evidence type="ECO:0000256" key="7">
    <source>
        <dbReference type="SAM" id="Phobius"/>
    </source>
</evidence>
<dbReference type="AlphaFoldDB" id="A0A543DI81"/>
<evidence type="ECO:0000256" key="5">
    <source>
        <dbReference type="ARBA" id="ARBA00023136"/>
    </source>
</evidence>
<evidence type="ECO:0000256" key="1">
    <source>
        <dbReference type="ARBA" id="ARBA00004651"/>
    </source>
</evidence>
<gene>
    <name evidence="10" type="ORF">FB558_4773</name>
</gene>
<dbReference type="InterPro" id="IPR025857">
    <property type="entry name" value="MacB_PCD"/>
</dbReference>
<dbReference type="RefSeq" id="WP_142056937.1">
    <property type="nucleotide sequence ID" value="NZ_VFPA01000003.1"/>
</dbReference>
<feature type="transmembrane region" description="Helical" evidence="7">
    <location>
        <begin position="368"/>
        <end position="388"/>
    </location>
</feature>
<evidence type="ECO:0000259" key="8">
    <source>
        <dbReference type="Pfam" id="PF02687"/>
    </source>
</evidence>
<dbReference type="PANTHER" id="PTHR30572:SF4">
    <property type="entry name" value="ABC TRANSPORTER PERMEASE YTRF"/>
    <property type="match status" value="1"/>
</dbReference>
<name>A0A543DI81_9PSEU</name>
<feature type="domain" description="ABC3 transporter permease C-terminal" evidence="8">
    <location>
        <begin position="279"/>
        <end position="396"/>
    </location>
</feature>
<keyword evidence="5 7" id="KW-0472">Membrane</keyword>
<dbReference type="GO" id="GO:0005886">
    <property type="term" value="C:plasma membrane"/>
    <property type="evidence" value="ECO:0007669"/>
    <property type="project" value="UniProtKB-SubCell"/>
</dbReference>
<dbReference type="Pfam" id="PF12704">
    <property type="entry name" value="MacB_PCD"/>
    <property type="match status" value="1"/>
</dbReference>
<feature type="transmembrane region" description="Helical" evidence="7">
    <location>
        <begin position="319"/>
        <end position="348"/>
    </location>
</feature>
<dbReference type="OrthoDB" id="9780560at2"/>
<dbReference type="Pfam" id="PF02687">
    <property type="entry name" value="FtsX"/>
    <property type="match status" value="1"/>
</dbReference>
<organism evidence="10 11">
    <name type="scientific">Pseudonocardia kunmingensis</name>
    <dbReference type="NCBI Taxonomy" id="630975"/>
    <lineage>
        <taxon>Bacteria</taxon>
        <taxon>Bacillati</taxon>
        <taxon>Actinomycetota</taxon>
        <taxon>Actinomycetes</taxon>
        <taxon>Pseudonocardiales</taxon>
        <taxon>Pseudonocardiaceae</taxon>
        <taxon>Pseudonocardia</taxon>
    </lineage>
</organism>
<proteinExistence type="inferred from homology"/>
<dbReference type="InterPro" id="IPR003838">
    <property type="entry name" value="ABC3_permease_C"/>
</dbReference>
<dbReference type="GO" id="GO:0022857">
    <property type="term" value="F:transmembrane transporter activity"/>
    <property type="evidence" value="ECO:0007669"/>
    <property type="project" value="TreeGrafter"/>
</dbReference>
<comment type="similarity">
    <text evidence="6">Belongs to the ABC-4 integral membrane protein family.</text>
</comment>
<sequence length="405" mass="42171">MILETARIALRGLRANKLRSALTTLGIVIGVAAVIVLVALGNGIQSGFNDIFGSLATQITVTQSQGGVPGGGRARDLTENDLDALVDPTDAPDVLSATPVVGGAALLQVEGGLQYRTSVTGTTAEYLEVNDRDLEAGRGFDAQEARTNAKVVVLGPNPVQELFGGNNAAALGSEIRIGSAVFRVIGVAESNGQQDDVAIMPLGAARSYLVGGDDELDTIIVRARSAETVNAAVEQITAILTDRHNIRDPAERDFDVQALQSLLDQSSQFLTFLTLFTGAVAGISLVVGSIGVANIMLVTVTERTREIGIRKAIGARPRVILGQFLLESIFLSGLGGLMGIALGVGLSVTGALVLPQLIPDFPAPVVDPASVIFSFTISLVIGLVAGGYPANRASRLRPIEALRYQ</sequence>
<evidence type="ECO:0000256" key="4">
    <source>
        <dbReference type="ARBA" id="ARBA00022989"/>
    </source>
</evidence>
<dbReference type="InterPro" id="IPR050250">
    <property type="entry name" value="Macrolide_Exporter_MacB"/>
</dbReference>
<feature type="transmembrane region" description="Helical" evidence="7">
    <location>
        <begin position="21"/>
        <end position="41"/>
    </location>
</feature>
<comment type="caution">
    <text evidence="10">The sequence shown here is derived from an EMBL/GenBank/DDBJ whole genome shotgun (WGS) entry which is preliminary data.</text>
</comment>
<dbReference type="PANTHER" id="PTHR30572">
    <property type="entry name" value="MEMBRANE COMPONENT OF TRANSPORTER-RELATED"/>
    <property type="match status" value="1"/>
</dbReference>